<name>A0AAV4DEX3_9GAST</name>
<organism evidence="1 2">
    <name type="scientific">Plakobranchus ocellatus</name>
    <dbReference type="NCBI Taxonomy" id="259542"/>
    <lineage>
        <taxon>Eukaryota</taxon>
        <taxon>Metazoa</taxon>
        <taxon>Spiralia</taxon>
        <taxon>Lophotrochozoa</taxon>
        <taxon>Mollusca</taxon>
        <taxon>Gastropoda</taxon>
        <taxon>Heterobranchia</taxon>
        <taxon>Euthyneura</taxon>
        <taxon>Panpulmonata</taxon>
        <taxon>Sacoglossa</taxon>
        <taxon>Placobranchoidea</taxon>
        <taxon>Plakobranchidae</taxon>
        <taxon>Plakobranchus</taxon>
    </lineage>
</organism>
<evidence type="ECO:0000313" key="2">
    <source>
        <dbReference type="Proteomes" id="UP000735302"/>
    </source>
</evidence>
<comment type="caution">
    <text evidence="1">The sequence shown here is derived from an EMBL/GenBank/DDBJ whole genome shotgun (WGS) entry which is preliminary data.</text>
</comment>
<dbReference type="Proteomes" id="UP000735302">
    <property type="component" value="Unassembled WGS sequence"/>
</dbReference>
<gene>
    <name evidence="1" type="ORF">PoB_006904500</name>
</gene>
<reference evidence="1 2" key="1">
    <citation type="journal article" date="2021" name="Elife">
        <title>Chloroplast acquisition without the gene transfer in kleptoplastic sea slugs, Plakobranchus ocellatus.</title>
        <authorList>
            <person name="Maeda T."/>
            <person name="Takahashi S."/>
            <person name="Yoshida T."/>
            <person name="Shimamura S."/>
            <person name="Takaki Y."/>
            <person name="Nagai Y."/>
            <person name="Toyoda A."/>
            <person name="Suzuki Y."/>
            <person name="Arimoto A."/>
            <person name="Ishii H."/>
            <person name="Satoh N."/>
            <person name="Nishiyama T."/>
            <person name="Hasebe M."/>
            <person name="Maruyama T."/>
            <person name="Minagawa J."/>
            <person name="Obokata J."/>
            <person name="Shigenobu S."/>
        </authorList>
    </citation>
    <scope>NUCLEOTIDE SEQUENCE [LARGE SCALE GENOMIC DNA]</scope>
</reference>
<dbReference type="AlphaFoldDB" id="A0AAV4DEX3"/>
<dbReference type="EMBL" id="BLXT01007807">
    <property type="protein sequence ID" value="GFO42540.1"/>
    <property type="molecule type" value="Genomic_DNA"/>
</dbReference>
<accession>A0AAV4DEX3</accession>
<protein>
    <submittedName>
        <fullName evidence="1">Uncharacterized protein</fullName>
    </submittedName>
</protein>
<proteinExistence type="predicted"/>
<sequence>MDHHETWPCLLYHCHASKSGQEGTCALSGSSSRDASNNHWDSMNGFTRTARHVMYNCGLFIYPFKMEHQIRNIINTGVEGNNALNNLTLLIVKW</sequence>
<evidence type="ECO:0000313" key="1">
    <source>
        <dbReference type="EMBL" id="GFO42540.1"/>
    </source>
</evidence>
<keyword evidence="2" id="KW-1185">Reference proteome</keyword>